<dbReference type="AlphaFoldDB" id="A0ABD2XX07"/>
<evidence type="ECO:0000313" key="1">
    <source>
        <dbReference type="EMBL" id="KAL3498759.1"/>
    </source>
</evidence>
<name>A0ABD2XX07_9GENT</name>
<reference evidence="1 2" key="1">
    <citation type="submission" date="2024-11" db="EMBL/GenBank/DDBJ databases">
        <title>A near-complete genome assembly of Cinchona calisaya.</title>
        <authorList>
            <person name="Lian D.C."/>
            <person name="Zhao X.W."/>
            <person name="Wei L."/>
        </authorList>
    </citation>
    <scope>NUCLEOTIDE SEQUENCE [LARGE SCALE GENOMIC DNA]</scope>
    <source>
        <tissue evidence="1">Nenye</tissue>
    </source>
</reference>
<evidence type="ECO:0000313" key="2">
    <source>
        <dbReference type="Proteomes" id="UP001630127"/>
    </source>
</evidence>
<dbReference type="Proteomes" id="UP001630127">
    <property type="component" value="Unassembled WGS sequence"/>
</dbReference>
<proteinExistence type="predicted"/>
<gene>
    <name evidence="1" type="ORF">ACH5RR_041491</name>
</gene>
<sequence length="229" mass="26099">MILLVNCLEHDNSRVLQMRSKYGLRCNGEHTEKQMPTGHMRSITFDILSEADSVNISAKLIGAVSQVTDPALKPPNLANQCDTCRPKTEECVKGKWRDSYPPMKFSVSTKDVFTKTAITAEVKESLSRNRSSDEGIASDYWNIIPSDAQQYPSNSRSNKCFLSHAQVYYFLKDVDPRFLQSFLKKSSIFLNCFLLTPNFHRVTEVGQRITFDRSTKLYEKLIGLELPMN</sequence>
<protein>
    <submittedName>
        <fullName evidence="1">Uncharacterized protein</fullName>
    </submittedName>
</protein>
<organism evidence="1 2">
    <name type="scientific">Cinchona calisaya</name>
    <dbReference type="NCBI Taxonomy" id="153742"/>
    <lineage>
        <taxon>Eukaryota</taxon>
        <taxon>Viridiplantae</taxon>
        <taxon>Streptophyta</taxon>
        <taxon>Embryophyta</taxon>
        <taxon>Tracheophyta</taxon>
        <taxon>Spermatophyta</taxon>
        <taxon>Magnoliopsida</taxon>
        <taxon>eudicotyledons</taxon>
        <taxon>Gunneridae</taxon>
        <taxon>Pentapetalae</taxon>
        <taxon>asterids</taxon>
        <taxon>lamiids</taxon>
        <taxon>Gentianales</taxon>
        <taxon>Rubiaceae</taxon>
        <taxon>Cinchonoideae</taxon>
        <taxon>Cinchoneae</taxon>
        <taxon>Cinchona</taxon>
    </lineage>
</organism>
<dbReference type="EMBL" id="JBJUIK010000017">
    <property type="protein sequence ID" value="KAL3498759.1"/>
    <property type="molecule type" value="Genomic_DNA"/>
</dbReference>
<accession>A0ABD2XX07</accession>
<comment type="caution">
    <text evidence="1">The sequence shown here is derived from an EMBL/GenBank/DDBJ whole genome shotgun (WGS) entry which is preliminary data.</text>
</comment>
<keyword evidence="2" id="KW-1185">Reference proteome</keyword>